<dbReference type="GO" id="GO:0005634">
    <property type="term" value="C:nucleus"/>
    <property type="evidence" value="ECO:0007669"/>
    <property type="project" value="InterPro"/>
</dbReference>
<feature type="compositionally biased region" description="Polar residues" evidence="1">
    <location>
        <begin position="126"/>
        <end position="143"/>
    </location>
</feature>
<organism evidence="2 3">
    <name type="scientific">Mortierella isabellina</name>
    <name type="common">Filamentous fungus</name>
    <name type="synonym">Umbelopsis isabellina</name>
    <dbReference type="NCBI Taxonomy" id="91625"/>
    <lineage>
        <taxon>Eukaryota</taxon>
        <taxon>Fungi</taxon>
        <taxon>Fungi incertae sedis</taxon>
        <taxon>Mucoromycota</taxon>
        <taxon>Mucoromycotina</taxon>
        <taxon>Umbelopsidomycetes</taxon>
        <taxon>Umbelopsidales</taxon>
        <taxon>Umbelopsidaceae</taxon>
        <taxon>Umbelopsis</taxon>
    </lineage>
</organism>
<accession>A0A8H7PLW6</accession>
<dbReference type="GO" id="GO:0031297">
    <property type="term" value="P:replication fork processing"/>
    <property type="evidence" value="ECO:0007669"/>
    <property type="project" value="InterPro"/>
</dbReference>
<gene>
    <name evidence="2" type="ORF">INT43_005637</name>
</gene>
<sequence>MSATQKKIVLIFCTNVPMTTSPGRFDSPSLNAYVLTASSSQDCLDDSAIEQLAGQIAADPEALTLHCLSNSDLDADNISNWSTQPIQSAEGAIERRVPETPQRSNTVMFTVGNISTPTNFEKDHPISQSTEQSSHISQSQDGAQMNFGKDDMMIDQEKHISSPRISVAQSLQDHIPAPRLDLFDRLRKALPETSRNNAISEVPMIVDSGFASRSLRKRRDIQLHPFTIEKLHYKAQVGHAHDSHLSQAEIQKRRAIREKYVAQDDDLLARAAEAKNSKQYQNAQRHNRRNTIKQRQVNRPVEHKQSKTTVWQAQRKRMAATYAKKRTVAESISNTQATSNVSDLQQPTSPTVDKSSRRTMQQQLDLLFPEFSFDRAEDDNQYTRKKKRRRVIQDESDADSDTDSVQYLGESQAMDSTNTLDDNTESQASSSTGTKRVNRLEKLKQKRALKGILPMSFTKVFSKELTEDQKMLESRRTAQKQNHRKRMESGSLAREVYELSISSDHESTNSPNEVAHTSDIFTDEESEGENENNAVWSLDDWLGEEGHNVDLQEDLQHARREATTDGPVILRDKDPIDRMVIRSSAGKRVSNPSRRATASTLKIRKVSRYSYNRSVMTRAARGTKKSTKRRTNTVASRLVSKQSFRHERKGQDQPHIWHFMDIRKTRNPSPATPNPDTYFEAEDEFFRQKGNEDKDLPTWVKTLLQARNNMKKLDKDRPRLSRPIIPSGIGPFYRSVSDVTNVNWWQRPGKRRLMTDVLENTEPTQIEPNHFSVHESLPSAGEEDVQIINPKVPANKQPASRKIMVGTKQSRLFEDHGFSKKAGPSNLSSKTLMLSARNTEPINIVKMRHKERKAIPKRGPSQSQINFIQFLNDTRDFPTTYSFRESSIDWHLPSNGYINQGFLKNLEDRKVSSESSLKYVDMVTNSSIFCVFGISFDINGFSQQELEKCISSFFLTTMKTLQNTVFQRSIVNSDTFHEELFNFFAFITIWLAYWIPLVDARERELCISFISREIMSFQKRLMRLTNLQTILNSRDPAASVDVVVIQVMLLWFIYSTDWEIRIQRLESTTHLRLPSQLDLMLALLLWLGPDRSGNNESALNQLILETWICYLHSLARTKPLSDPLSYIIEQVHKGCVSDGLDNWKTSEMMWQWISVLADIYHYDAQFLHADRINVDHLWSAIHRVLQYNTLLIGEGDCAYTSISQHMNISTNELMDEYIRALFCRVHQLCKYYPSSAIHDTLLVLQSFYLNRRFQDLATERDSSFPEFFIDFMGHIPHEVASQDTCFHIFLKTLCITLQNEQASLSSDTDKERQQLRRFLSQLAPTHVMTIRKDDPLSGKYSALGNHFNLNMLFAHVVSTDIQRRSILQAKSFLNFHDSDHIARKMYFEAFTLLSRIYAFHEDRDGLNSIVKLLNERLGYLCDEFSRMQSHQSMTKHGFFSAEDWQADQIERQELIESGFIYIWKIVRDAVSMVDDTAEWFEVAVLSIDKAWSSVLDKHKPFAANTRLYAVNFIRSVLTIRDQRVARLKDQSLHHNIVDASLSSSLRSGDSQDFDMFDDFDYGALNMDIEKVYYDDTDRMLAQSIKSWVLEALQQLQPQISSDDELQETINLAISESLRLLTDHHM</sequence>
<reference evidence="2" key="1">
    <citation type="submission" date="2020-12" db="EMBL/GenBank/DDBJ databases">
        <title>Metabolic potential, ecology and presence of endohyphal bacteria is reflected in genomic diversity of Mucoromycotina.</title>
        <authorList>
            <person name="Muszewska A."/>
            <person name="Okrasinska A."/>
            <person name="Steczkiewicz K."/>
            <person name="Drgas O."/>
            <person name="Orlowska M."/>
            <person name="Perlinska-Lenart U."/>
            <person name="Aleksandrzak-Piekarczyk T."/>
            <person name="Szatraj K."/>
            <person name="Zielenkiewicz U."/>
            <person name="Pilsyk S."/>
            <person name="Malc E."/>
            <person name="Mieczkowski P."/>
            <person name="Kruszewska J.S."/>
            <person name="Biernat P."/>
            <person name="Pawlowska J."/>
        </authorList>
    </citation>
    <scope>NUCLEOTIDE SEQUENCE</scope>
    <source>
        <strain evidence="2">WA0000067209</strain>
    </source>
</reference>
<feature type="region of interest" description="Disordered" evidence="1">
    <location>
        <begin position="471"/>
        <end position="493"/>
    </location>
</feature>
<dbReference type="Proteomes" id="UP000654370">
    <property type="component" value="Unassembled WGS sequence"/>
</dbReference>
<feature type="compositionally biased region" description="Basic residues" evidence="1">
    <location>
        <begin position="477"/>
        <end position="486"/>
    </location>
</feature>
<feature type="region of interest" description="Disordered" evidence="1">
    <location>
        <begin position="330"/>
        <end position="358"/>
    </location>
</feature>
<feature type="region of interest" description="Disordered" evidence="1">
    <location>
        <begin position="274"/>
        <end position="309"/>
    </location>
</feature>
<protein>
    <submittedName>
        <fullName evidence="2">Uncharacterized protein</fullName>
    </submittedName>
</protein>
<feature type="region of interest" description="Disordered" evidence="1">
    <location>
        <begin position="379"/>
        <end position="441"/>
    </location>
</feature>
<dbReference type="PANTHER" id="PTHR28122">
    <property type="entry name" value="E3 UBIQUITIN-PROTEIN LIGASE SUBSTRATE RECEPTOR MMS22"/>
    <property type="match status" value="1"/>
</dbReference>
<name>A0A8H7PLW6_MORIS</name>
<dbReference type="InterPro" id="IPR019021">
    <property type="entry name" value="Mms22"/>
</dbReference>
<feature type="region of interest" description="Disordered" evidence="1">
    <location>
        <begin position="124"/>
        <end position="146"/>
    </location>
</feature>
<dbReference type="GO" id="GO:0000724">
    <property type="term" value="P:double-strand break repair via homologous recombination"/>
    <property type="evidence" value="ECO:0007669"/>
    <property type="project" value="TreeGrafter"/>
</dbReference>
<comment type="caution">
    <text evidence="2">The sequence shown here is derived from an EMBL/GenBank/DDBJ whole genome shotgun (WGS) entry which is preliminary data.</text>
</comment>
<keyword evidence="3" id="KW-1185">Reference proteome</keyword>
<evidence type="ECO:0000313" key="3">
    <source>
        <dbReference type="Proteomes" id="UP000654370"/>
    </source>
</evidence>
<dbReference type="OrthoDB" id="2386201at2759"/>
<feature type="compositionally biased region" description="Polar residues" evidence="1">
    <location>
        <begin position="413"/>
        <end position="435"/>
    </location>
</feature>
<evidence type="ECO:0000313" key="2">
    <source>
        <dbReference type="EMBL" id="KAG2176403.1"/>
    </source>
</evidence>
<dbReference type="GO" id="GO:0035361">
    <property type="term" value="C:Cul8-RING ubiquitin ligase complex"/>
    <property type="evidence" value="ECO:0007669"/>
    <property type="project" value="TreeGrafter"/>
</dbReference>
<evidence type="ECO:0000256" key="1">
    <source>
        <dbReference type="SAM" id="MobiDB-lite"/>
    </source>
</evidence>
<feature type="region of interest" description="Disordered" evidence="1">
    <location>
        <begin position="638"/>
        <end position="674"/>
    </location>
</feature>
<dbReference type="Pfam" id="PF09462">
    <property type="entry name" value="Mus7"/>
    <property type="match status" value="1"/>
</dbReference>
<dbReference type="EMBL" id="JAEPQZ010000010">
    <property type="protein sequence ID" value="KAG2176403.1"/>
    <property type="molecule type" value="Genomic_DNA"/>
</dbReference>
<dbReference type="PANTHER" id="PTHR28122:SF1">
    <property type="entry name" value="E3 UBIQUITIN-PROTEIN LIGASE SUBSTRATE RECEPTOR MMS22"/>
    <property type="match status" value="1"/>
</dbReference>
<proteinExistence type="predicted"/>